<gene>
    <name evidence="1" type="ORF">NCTC11541_00682</name>
</gene>
<keyword evidence="1" id="KW-0328">Glycosyltransferase</keyword>
<dbReference type="RefSeq" id="WP_263864754.1">
    <property type="nucleotide sequence ID" value="NZ_JAIWZH010000001.1"/>
</dbReference>
<dbReference type="Proteomes" id="UP000278157">
    <property type="component" value="Chromosome"/>
</dbReference>
<keyword evidence="1" id="KW-0808">Transferase</keyword>
<protein>
    <submittedName>
        <fullName evidence="1">Alpha-2,3-sialyltransferase</fullName>
    </submittedName>
</protein>
<accession>A0A3S4U536</accession>
<evidence type="ECO:0000313" key="1">
    <source>
        <dbReference type="EMBL" id="VEG84653.1"/>
    </source>
</evidence>
<sequence length="42" mass="4264">MMKNVILLGGSNSVMQNGLQKGLKDALMSCGGGGGWSSIILP</sequence>
<dbReference type="GO" id="GO:0016757">
    <property type="term" value="F:glycosyltransferase activity"/>
    <property type="evidence" value="ECO:0007669"/>
    <property type="project" value="UniProtKB-KW"/>
</dbReference>
<evidence type="ECO:0000313" key="2">
    <source>
        <dbReference type="Proteomes" id="UP000278157"/>
    </source>
</evidence>
<organism evidence="1 2">
    <name type="scientific">Campylobacter upsaliensis</name>
    <dbReference type="NCBI Taxonomy" id="28080"/>
    <lineage>
        <taxon>Bacteria</taxon>
        <taxon>Pseudomonadati</taxon>
        <taxon>Campylobacterota</taxon>
        <taxon>Epsilonproteobacteria</taxon>
        <taxon>Campylobacterales</taxon>
        <taxon>Campylobacteraceae</taxon>
        <taxon>Campylobacter</taxon>
    </lineage>
</organism>
<proteinExistence type="predicted"/>
<reference evidence="1 2" key="1">
    <citation type="submission" date="2018-12" db="EMBL/GenBank/DDBJ databases">
        <authorList>
            <consortium name="Pathogen Informatics"/>
        </authorList>
    </citation>
    <scope>NUCLEOTIDE SEQUENCE [LARGE SCALE GENOMIC DNA]</scope>
    <source>
        <strain evidence="1 2">NCTC11541</strain>
    </source>
</reference>
<dbReference type="AlphaFoldDB" id="A0A3S4U536"/>
<dbReference type="EMBL" id="LR134372">
    <property type="protein sequence ID" value="VEG84653.1"/>
    <property type="molecule type" value="Genomic_DNA"/>
</dbReference>
<name>A0A3S4U536_CAMUP</name>